<evidence type="ECO:0000256" key="12">
    <source>
        <dbReference type="ARBA" id="ARBA00060881"/>
    </source>
</evidence>
<dbReference type="SUPFAM" id="SSF52113">
    <property type="entry name" value="BRCT domain"/>
    <property type="match status" value="1"/>
</dbReference>
<dbReference type="FunFam" id="3.40.50.10190:FF:000054">
    <property type="entry name" value="DNA ligase"/>
    <property type="match status" value="1"/>
</dbReference>
<dbReference type="SUPFAM" id="SSF47781">
    <property type="entry name" value="RuvA domain 2-like"/>
    <property type="match status" value="1"/>
</dbReference>
<dbReference type="InterPro" id="IPR041663">
    <property type="entry name" value="DisA/LigA_HHH"/>
</dbReference>
<dbReference type="Gene3D" id="3.30.470.30">
    <property type="entry name" value="DNA ligase/mRNA capping enzyme"/>
    <property type="match status" value="1"/>
</dbReference>
<evidence type="ECO:0000256" key="11">
    <source>
        <dbReference type="ARBA" id="ARBA00034005"/>
    </source>
</evidence>
<dbReference type="PROSITE" id="PS01055">
    <property type="entry name" value="DNA_LIGASE_N1"/>
    <property type="match status" value="1"/>
</dbReference>
<dbReference type="AlphaFoldDB" id="A0A0M4MWX9"/>
<evidence type="ECO:0000256" key="7">
    <source>
        <dbReference type="ARBA" id="ARBA00022833"/>
    </source>
</evidence>
<dbReference type="InterPro" id="IPR013840">
    <property type="entry name" value="DNAligase_N"/>
</dbReference>
<dbReference type="SMART" id="SM00292">
    <property type="entry name" value="BRCT"/>
    <property type="match status" value="1"/>
</dbReference>
<dbReference type="FunFam" id="2.40.50.140:FF:000012">
    <property type="entry name" value="DNA ligase"/>
    <property type="match status" value="1"/>
</dbReference>
<dbReference type="InterPro" id="IPR001679">
    <property type="entry name" value="DNA_ligase"/>
</dbReference>
<evidence type="ECO:0000256" key="10">
    <source>
        <dbReference type="ARBA" id="ARBA00023204"/>
    </source>
</evidence>
<dbReference type="Pfam" id="PF12826">
    <property type="entry name" value="HHH_2"/>
    <property type="match status" value="1"/>
</dbReference>
<feature type="binding site" evidence="13">
    <location>
        <position position="113"/>
    </location>
    <ligand>
        <name>NAD(+)</name>
        <dbReference type="ChEBI" id="CHEBI:57540"/>
    </ligand>
</feature>
<organism evidence="17 18">
    <name type="scientific">Lawsonella clevelandensis</name>
    <dbReference type="NCBI Taxonomy" id="1528099"/>
    <lineage>
        <taxon>Bacteria</taxon>
        <taxon>Bacillati</taxon>
        <taxon>Actinomycetota</taxon>
        <taxon>Actinomycetes</taxon>
        <taxon>Mycobacteriales</taxon>
        <taxon>Lawsonellaceae</taxon>
        <taxon>Lawsonella</taxon>
    </lineage>
</organism>
<accession>A0A0M4MWX9</accession>
<feature type="binding site" evidence="13">
    <location>
        <position position="419"/>
    </location>
    <ligand>
        <name>Zn(2+)</name>
        <dbReference type="ChEBI" id="CHEBI:29105"/>
    </ligand>
</feature>
<feature type="binding site" evidence="13">
    <location>
        <position position="435"/>
    </location>
    <ligand>
        <name>Zn(2+)</name>
        <dbReference type="ChEBI" id="CHEBI:29105"/>
    </ligand>
</feature>
<feature type="binding site" evidence="13">
    <location>
        <position position="298"/>
    </location>
    <ligand>
        <name>NAD(+)</name>
        <dbReference type="ChEBI" id="CHEBI:57540"/>
    </ligand>
</feature>
<feature type="binding site" evidence="13">
    <location>
        <position position="176"/>
    </location>
    <ligand>
        <name>NAD(+)</name>
        <dbReference type="ChEBI" id="CHEBI:57540"/>
    </ligand>
</feature>
<dbReference type="InterPro" id="IPR012340">
    <property type="entry name" value="NA-bd_OB-fold"/>
</dbReference>
<dbReference type="PROSITE" id="PS50172">
    <property type="entry name" value="BRCT"/>
    <property type="match status" value="1"/>
</dbReference>
<dbReference type="Gene3D" id="1.10.287.610">
    <property type="entry name" value="Helix hairpin bin"/>
    <property type="match status" value="1"/>
</dbReference>
<dbReference type="GO" id="GO:0051213">
    <property type="term" value="F:dioxygenase activity"/>
    <property type="evidence" value="ECO:0007669"/>
    <property type="project" value="UniProtKB-KW"/>
</dbReference>
<keyword evidence="3 13" id="KW-0436">Ligase</keyword>
<evidence type="ECO:0000256" key="8">
    <source>
        <dbReference type="ARBA" id="ARBA00022842"/>
    </source>
</evidence>
<dbReference type="Pfam" id="PF00533">
    <property type="entry name" value="BRCT"/>
    <property type="match status" value="1"/>
</dbReference>
<evidence type="ECO:0000313" key="17">
    <source>
        <dbReference type="EMBL" id="ALE18593.1"/>
    </source>
</evidence>
<keyword evidence="17" id="KW-0223">Dioxygenase</keyword>
<keyword evidence="5 13" id="KW-0479">Metal-binding</keyword>
<evidence type="ECO:0000256" key="3">
    <source>
        <dbReference type="ARBA" id="ARBA00022598"/>
    </source>
</evidence>
<dbReference type="PATRIC" id="fig|1562462.4.peg.291"/>
<protein>
    <recommendedName>
        <fullName evidence="2 13">DNA ligase</fullName>
        <ecNumber evidence="1 13">6.5.1.2</ecNumber>
    </recommendedName>
    <alternativeName>
        <fullName evidence="13">Polydeoxyribonucleotide synthase [NAD(+)]</fullName>
    </alternativeName>
</protein>
<dbReference type="Gene3D" id="1.10.150.20">
    <property type="entry name" value="5' to 3' exonuclease, C-terminal subdomain"/>
    <property type="match status" value="2"/>
</dbReference>
<dbReference type="PANTHER" id="PTHR23389:SF9">
    <property type="entry name" value="DNA LIGASE"/>
    <property type="match status" value="1"/>
</dbReference>
<dbReference type="EC" id="6.5.1.2" evidence="1 13"/>
<dbReference type="InterPro" id="IPR004149">
    <property type="entry name" value="Znf_DNAligase_C4"/>
</dbReference>
<reference evidence="17 18" key="1">
    <citation type="journal article" date="2015" name="Genome Announc.">
        <title>Complete Genome Sequences for Two Strains of a Novel Fastidious, Partially Acid-Fast, Gram-Positive Corynebacterineae Bacterium, Derived from Human Clinical Samples.</title>
        <authorList>
            <person name="Nicholson A.C."/>
            <person name="Bell M."/>
            <person name="Humrighouse B.W."/>
            <person name="McQuiston J.R."/>
        </authorList>
    </citation>
    <scope>NUCLEOTIDE SEQUENCE [LARGE SCALE GENOMIC DNA]</scope>
    <source>
        <strain evidence="17 18">X1698</strain>
    </source>
</reference>
<dbReference type="SMART" id="SM00532">
    <property type="entry name" value="LIGANc"/>
    <property type="match status" value="1"/>
</dbReference>
<dbReference type="InterPro" id="IPR013839">
    <property type="entry name" value="DNAligase_adenylation"/>
</dbReference>
<evidence type="ECO:0000259" key="16">
    <source>
        <dbReference type="PROSITE" id="PS50172"/>
    </source>
</evidence>
<dbReference type="NCBIfam" id="TIGR00575">
    <property type="entry name" value="dnlj"/>
    <property type="match status" value="1"/>
</dbReference>
<keyword evidence="13" id="KW-0464">Manganese</keyword>
<dbReference type="GO" id="GO:0003911">
    <property type="term" value="F:DNA ligase (NAD+) activity"/>
    <property type="evidence" value="ECO:0007669"/>
    <property type="project" value="UniProtKB-UniRule"/>
</dbReference>
<evidence type="ECO:0000256" key="9">
    <source>
        <dbReference type="ARBA" id="ARBA00023027"/>
    </source>
</evidence>
<keyword evidence="10 13" id="KW-0234">DNA repair</keyword>
<dbReference type="EMBL" id="CP012390">
    <property type="protein sequence ID" value="ALE18593.1"/>
    <property type="molecule type" value="Genomic_DNA"/>
</dbReference>
<evidence type="ECO:0000256" key="2">
    <source>
        <dbReference type="ARBA" id="ARBA00013308"/>
    </source>
</evidence>
<dbReference type="RefSeq" id="WP_053961496.1">
    <property type="nucleotide sequence ID" value="NZ_CP012390.1"/>
</dbReference>
<keyword evidence="17" id="KW-0560">Oxidoreductase</keyword>
<dbReference type="FunFam" id="1.10.287.610:FF:000002">
    <property type="entry name" value="DNA ligase"/>
    <property type="match status" value="1"/>
</dbReference>
<feature type="active site" description="N6-AMP-lysine intermediate" evidence="13">
    <location>
        <position position="115"/>
    </location>
</feature>
<evidence type="ECO:0000256" key="14">
    <source>
        <dbReference type="RuleBase" id="RU000618"/>
    </source>
</evidence>
<dbReference type="Pfam" id="PF03120">
    <property type="entry name" value="OB_DNA_ligase"/>
    <property type="match status" value="1"/>
</dbReference>
<feature type="binding site" evidence="13">
    <location>
        <begin position="83"/>
        <end position="84"/>
    </location>
    <ligand>
        <name>NAD(+)</name>
        <dbReference type="ChEBI" id="CHEBI:57540"/>
    </ligand>
</feature>
<comment type="catalytic activity">
    <reaction evidence="11 13 14">
        <text>NAD(+) + (deoxyribonucleotide)n-3'-hydroxyl + 5'-phospho-(deoxyribonucleotide)m = (deoxyribonucleotide)n+m + AMP + beta-nicotinamide D-nucleotide.</text>
        <dbReference type="EC" id="6.5.1.2"/>
    </reaction>
</comment>
<feature type="binding site" evidence="13">
    <location>
        <position position="416"/>
    </location>
    <ligand>
        <name>Zn(2+)</name>
        <dbReference type="ChEBI" id="CHEBI:29105"/>
    </ligand>
</feature>
<feature type="binding site" evidence="13">
    <location>
        <begin position="34"/>
        <end position="38"/>
    </location>
    <ligand>
        <name>NAD(+)</name>
        <dbReference type="ChEBI" id="CHEBI:57540"/>
    </ligand>
</feature>
<dbReference type="KEGG" id="cbq:AL705_01415"/>
<dbReference type="InterPro" id="IPR033136">
    <property type="entry name" value="DNA_ligase_CS"/>
</dbReference>
<dbReference type="InterPro" id="IPR001357">
    <property type="entry name" value="BRCT_dom"/>
</dbReference>
<keyword evidence="9 13" id="KW-0520">NAD</keyword>
<dbReference type="STRING" id="1528099.AL705_01415"/>
<sequence length="719" mass="79518">MITSDIQQRWNELASVVRDHQFRYYVMDSPIIADSEFDQLFHELVALEDEYPELRTPDSPTQLVGGGFETTFNPAQHPERMLSLEDVFSPEELREWLTRLEKEIGPDQDYLTELKIDGAAIDLVYRDGVLERAATRGDGRIGEDITLNARTIADIPVHLTHHPDYPLPALLEVRGEVYFALDDFAALNARIVAEAEEAGRKPKPFANPRNAAAGSLRQKDPAEVARRHLRMICHGLGKTEGFQPATQRDAYRAMAAWGLHVSDKTEHVTGIDAVLEKMRYWGDHRAEVEHETDGLVVKLNSIAEQRDLGATSRVPRWAVAYKYPPEEAITTLIDIRVSVGRTGRVTPYAFMEPVTIAGSTVSNATLHNQFELKRKGVLIGDQVVIRKAGEVIPEVLGPIVDARTGDEKEFVFPIHCPECGALLAPEKESDQDWRCPNTQGCPAQLRERLFYLASRAALDIEALGEKGARDLYERGILHNEGDLFTLTADDLLRTSQYTRNAPRHVDTDPRYADTPVGEVDGKRVILSKTGEKLLKNLADAKKRPLWRVLVALSIRHVGPTAARSLAATFHSMTDIEQRAVQGDTAAFAEVEGVGEIIADALVEWFAVEWHREIVVKWAAAGVQMEDQQESSQVPTLEGLTIVATGALEGFTRDSVKEAILARGGKTAGSVSKKTDYVVAGENAGAKLTKAETLGIPVLTEEQFVTLLQGGKAALKEKDV</sequence>
<feature type="binding site" evidence="13">
    <location>
        <position position="136"/>
    </location>
    <ligand>
        <name>NAD(+)</name>
        <dbReference type="ChEBI" id="CHEBI:57540"/>
    </ligand>
</feature>
<feature type="domain" description="BRCT" evidence="16">
    <location>
        <begin position="631"/>
        <end position="711"/>
    </location>
</feature>
<evidence type="ECO:0000256" key="6">
    <source>
        <dbReference type="ARBA" id="ARBA00022763"/>
    </source>
</evidence>
<dbReference type="Gene3D" id="6.20.10.30">
    <property type="match status" value="1"/>
</dbReference>
<dbReference type="InterPro" id="IPR036420">
    <property type="entry name" value="BRCT_dom_sf"/>
</dbReference>
<dbReference type="PANTHER" id="PTHR23389">
    <property type="entry name" value="CHROMOSOME TRANSMISSION FIDELITY FACTOR 18"/>
    <property type="match status" value="1"/>
</dbReference>
<dbReference type="Gene3D" id="2.40.50.140">
    <property type="entry name" value="Nucleic acid-binding proteins"/>
    <property type="match status" value="1"/>
</dbReference>
<dbReference type="CDD" id="cd00114">
    <property type="entry name" value="LIGANc"/>
    <property type="match status" value="1"/>
</dbReference>
<dbReference type="NCBIfam" id="NF005932">
    <property type="entry name" value="PRK07956.1"/>
    <property type="match status" value="1"/>
</dbReference>
<keyword evidence="8 13" id="KW-0460">Magnesium</keyword>
<keyword evidence="7 13" id="KW-0862">Zinc</keyword>
<evidence type="ECO:0000256" key="5">
    <source>
        <dbReference type="ARBA" id="ARBA00022723"/>
    </source>
</evidence>
<comment type="similarity">
    <text evidence="12 13">Belongs to the NAD-dependent DNA ligase family. LigA subfamily.</text>
</comment>
<dbReference type="Proteomes" id="UP000068137">
    <property type="component" value="Chromosome"/>
</dbReference>
<keyword evidence="4 13" id="KW-0235">DNA replication</keyword>
<keyword evidence="6 13" id="KW-0227">DNA damage</keyword>
<feature type="binding site" evidence="13">
    <location>
        <position position="322"/>
    </location>
    <ligand>
        <name>NAD(+)</name>
        <dbReference type="ChEBI" id="CHEBI:57540"/>
    </ligand>
</feature>
<evidence type="ECO:0000256" key="15">
    <source>
        <dbReference type="SAM" id="MobiDB-lite"/>
    </source>
</evidence>
<dbReference type="OrthoDB" id="9759736at2"/>
<feature type="region of interest" description="Disordered" evidence="15">
    <location>
        <begin position="200"/>
        <end position="220"/>
    </location>
</feature>
<evidence type="ECO:0000256" key="4">
    <source>
        <dbReference type="ARBA" id="ARBA00022705"/>
    </source>
</evidence>
<dbReference type="GO" id="GO:0006281">
    <property type="term" value="P:DNA repair"/>
    <property type="evidence" value="ECO:0007669"/>
    <property type="project" value="UniProtKB-KW"/>
</dbReference>
<dbReference type="PIRSF" id="PIRSF001604">
    <property type="entry name" value="LigA"/>
    <property type="match status" value="1"/>
</dbReference>
<dbReference type="InterPro" id="IPR010994">
    <property type="entry name" value="RuvA_2-like"/>
</dbReference>
<dbReference type="GO" id="GO:0046872">
    <property type="term" value="F:metal ion binding"/>
    <property type="evidence" value="ECO:0007669"/>
    <property type="project" value="UniProtKB-KW"/>
</dbReference>
<dbReference type="CDD" id="cd17748">
    <property type="entry name" value="BRCT_DNA_ligase_like"/>
    <property type="match status" value="1"/>
</dbReference>
<comment type="function">
    <text evidence="13">DNA ligase that catalyzes the formation of phosphodiester linkages between 5'-phosphoryl and 3'-hydroxyl groups in double-stranded DNA using NAD as a coenzyme and as the energy source for the reaction. It is essential for DNA replication and repair of damaged DNA.</text>
</comment>
<dbReference type="SUPFAM" id="SSF56091">
    <property type="entry name" value="DNA ligase/mRNA capping enzyme, catalytic domain"/>
    <property type="match status" value="1"/>
</dbReference>
<dbReference type="InterPro" id="IPR018239">
    <property type="entry name" value="DNA_ligase_AS"/>
</dbReference>
<dbReference type="InterPro" id="IPR004150">
    <property type="entry name" value="NAD_DNA_ligase_OB"/>
</dbReference>
<evidence type="ECO:0000256" key="13">
    <source>
        <dbReference type="HAMAP-Rule" id="MF_01588"/>
    </source>
</evidence>
<gene>
    <name evidence="13" type="primary">ligA</name>
    <name evidence="17" type="ORF">AL705_01415</name>
</gene>
<evidence type="ECO:0000313" key="18">
    <source>
        <dbReference type="Proteomes" id="UP000068137"/>
    </source>
</evidence>
<dbReference type="PROSITE" id="PS01056">
    <property type="entry name" value="DNA_LIGASE_N2"/>
    <property type="match status" value="1"/>
</dbReference>
<dbReference type="HAMAP" id="MF_01588">
    <property type="entry name" value="DNA_ligase_A"/>
    <property type="match status" value="1"/>
</dbReference>
<dbReference type="SUPFAM" id="SSF50249">
    <property type="entry name" value="Nucleic acid-binding proteins"/>
    <property type="match status" value="1"/>
</dbReference>
<dbReference type="GO" id="GO:0005829">
    <property type="term" value="C:cytosol"/>
    <property type="evidence" value="ECO:0007669"/>
    <property type="project" value="TreeGrafter"/>
</dbReference>
<proteinExistence type="inferred from homology"/>
<comment type="cofactor">
    <cofactor evidence="13">
        <name>Mg(2+)</name>
        <dbReference type="ChEBI" id="CHEBI:18420"/>
    </cofactor>
    <cofactor evidence="13">
        <name>Mn(2+)</name>
        <dbReference type="ChEBI" id="CHEBI:29035"/>
    </cofactor>
</comment>
<dbReference type="Pfam" id="PF01653">
    <property type="entry name" value="DNA_ligase_aden"/>
    <property type="match status" value="1"/>
</dbReference>
<evidence type="ECO:0000256" key="1">
    <source>
        <dbReference type="ARBA" id="ARBA00012722"/>
    </source>
</evidence>
<feature type="binding site" evidence="13">
    <location>
        <position position="441"/>
    </location>
    <ligand>
        <name>Zn(2+)</name>
        <dbReference type="ChEBI" id="CHEBI:29105"/>
    </ligand>
</feature>
<dbReference type="Gene3D" id="3.40.50.10190">
    <property type="entry name" value="BRCT domain"/>
    <property type="match status" value="1"/>
</dbReference>
<dbReference type="GO" id="GO:0006260">
    <property type="term" value="P:DNA replication"/>
    <property type="evidence" value="ECO:0007669"/>
    <property type="project" value="UniProtKB-KW"/>
</dbReference>
<name>A0A0M4MWX9_9ACTN</name>
<dbReference type="Pfam" id="PF03119">
    <property type="entry name" value="DNA_ligase_ZBD"/>
    <property type="match status" value="1"/>
</dbReference>